<organism evidence="2 3">
    <name type="scientific">Leptobacterium flavescens</name>
    <dbReference type="NCBI Taxonomy" id="472055"/>
    <lineage>
        <taxon>Bacteria</taxon>
        <taxon>Pseudomonadati</taxon>
        <taxon>Bacteroidota</taxon>
        <taxon>Flavobacteriia</taxon>
        <taxon>Flavobacteriales</taxon>
        <taxon>Flavobacteriaceae</taxon>
        <taxon>Leptobacterium</taxon>
    </lineage>
</organism>
<reference evidence="2 3" key="1">
    <citation type="submission" date="2020-01" db="EMBL/GenBank/DDBJ databases">
        <title>Leptobacterium flavescens.</title>
        <authorList>
            <person name="Wang G."/>
        </authorList>
    </citation>
    <scope>NUCLEOTIDE SEQUENCE [LARGE SCALE GENOMIC DNA]</scope>
    <source>
        <strain evidence="2 3">KCTC 22160</strain>
    </source>
</reference>
<feature type="transmembrane region" description="Helical" evidence="1">
    <location>
        <begin position="65"/>
        <end position="85"/>
    </location>
</feature>
<sequence length="88" mass="10314">MSAGISGMIISLRANRIITRKHEPFRKDLYSRNGKGRTNEFDFPSASEKELKKIRKEMIRENRKLVLKRTISFILIMGVLLFTIYKIV</sequence>
<dbReference type="Proteomes" id="UP000468581">
    <property type="component" value="Unassembled WGS sequence"/>
</dbReference>
<accession>A0A6P0UG55</accession>
<evidence type="ECO:0000313" key="3">
    <source>
        <dbReference type="Proteomes" id="UP000468581"/>
    </source>
</evidence>
<protein>
    <submittedName>
        <fullName evidence="2">Uncharacterized protein</fullName>
    </submittedName>
</protein>
<dbReference type="AlphaFoldDB" id="A0A6P0UG55"/>
<proteinExistence type="predicted"/>
<evidence type="ECO:0000313" key="2">
    <source>
        <dbReference type="EMBL" id="NER11997.1"/>
    </source>
</evidence>
<dbReference type="EMBL" id="JAABOO010000001">
    <property type="protein sequence ID" value="NER11997.1"/>
    <property type="molecule type" value="Genomic_DNA"/>
</dbReference>
<evidence type="ECO:0000256" key="1">
    <source>
        <dbReference type="SAM" id="Phobius"/>
    </source>
</evidence>
<dbReference type="RefSeq" id="WP_163605036.1">
    <property type="nucleotide sequence ID" value="NZ_JAABOO010000001.1"/>
</dbReference>
<keyword evidence="3" id="KW-1185">Reference proteome</keyword>
<keyword evidence="1" id="KW-0812">Transmembrane</keyword>
<comment type="caution">
    <text evidence="2">The sequence shown here is derived from an EMBL/GenBank/DDBJ whole genome shotgun (WGS) entry which is preliminary data.</text>
</comment>
<name>A0A6P0UG55_9FLAO</name>
<keyword evidence="1" id="KW-1133">Transmembrane helix</keyword>
<keyword evidence="1" id="KW-0472">Membrane</keyword>
<gene>
    <name evidence="2" type="ORF">GWK08_00960</name>
</gene>